<protein>
    <submittedName>
        <fullName evidence="3">Uncharacterized protein</fullName>
    </submittedName>
</protein>
<sequence>MFRGQLLTTDIDAIPETDESIDVSETSSDKGAVMDNELTSGRDPRKSTCVDGDLSFKGKFEGGITNDSGNMNESSALEQARPMAPADIPPVVGETLSNLLDDAELAAWRISGMSDNNTTVVLHFAGSPLPRRRTPQYRQKLRTQVSPERKPMRSQQTHHSQYSQQSQHSPKRKAEPSRSSRAPPGPPDIIPAPSGDEDDGYIVTVPESVASTRSATISRSNSDVTAEKSEVGDSTDSGAFSQELWWDQSTTMERKPEEGDLQQDPLIQIHPFDHQQSSPRSPPVAPKPPKHLLPDTLLLDTKPPEQGLPQDTFYQPLSPVKDLYTETLSQIQELEQDMFPETIFKAHASAETTKGSEFSSSERQEREAERQREWREALNTTEDDVRKDADNQGTSENQHAWMKEELRISDTDLSVDKPDPTSQQEELVIQVRVTESDLRNGMQDEPYAHHSKERDEPPDAENVRIEKVDTHAQKQELQALEFELRNKQNDLLEKEQDVRLKEQILRIKEQDLRVKEHDLMAKEQDLVVKEQDVSMKEQDVRKKEQELRLKETYTIAKEQHQQLQAEVKSPRKEEMTQTPPFEPPQVIEVTSAKTTEPESPRANHEPSSQGS</sequence>
<proteinExistence type="predicted"/>
<evidence type="ECO:0000256" key="2">
    <source>
        <dbReference type="SAM" id="MobiDB-lite"/>
    </source>
</evidence>
<gene>
    <name evidence="3" type="ORF">BaRGS_00012525</name>
</gene>
<evidence type="ECO:0000313" key="3">
    <source>
        <dbReference type="EMBL" id="KAK7496115.1"/>
    </source>
</evidence>
<feature type="region of interest" description="Disordered" evidence="2">
    <location>
        <begin position="346"/>
        <end position="460"/>
    </location>
</feature>
<dbReference type="EMBL" id="JACVVK020000069">
    <property type="protein sequence ID" value="KAK7496115.1"/>
    <property type="molecule type" value="Genomic_DNA"/>
</dbReference>
<name>A0ABD0L9T8_9CAEN</name>
<feature type="compositionally biased region" description="Basic residues" evidence="2">
    <location>
        <begin position="130"/>
        <end position="141"/>
    </location>
</feature>
<feature type="coiled-coil region" evidence="1">
    <location>
        <begin position="470"/>
        <end position="497"/>
    </location>
</feature>
<organism evidence="3 4">
    <name type="scientific">Batillaria attramentaria</name>
    <dbReference type="NCBI Taxonomy" id="370345"/>
    <lineage>
        <taxon>Eukaryota</taxon>
        <taxon>Metazoa</taxon>
        <taxon>Spiralia</taxon>
        <taxon>Lophotrochozoa</taxon>
        <taxon>Mollusca</taxon>
        <taxon>Gastropoda</taxon>
        <taxon>Caenogastropoda</taxon>
        <taxon>Sorbeoconcha</taxon>
        <taxon>Cerithioidea</taxon>
        <taxon>Batillariidae</taxon>
        <taxon>Batillaria</taxon>
    </lineage>
</organism>
<feature type="compositionally biased region" description="Low complexity" evidence="2">
    <location>
        <begin position="154"/>
        <end position="168"/>
    </location>
</feature>
<feature type="compositionally biased region" description="Basic and acidic residues" evidence="2">
    <location>
        <begin position="401"/>
        <end position="419"/>
    </location>
</feature>
<feature type="compositionally biased region" description="Basic and acidic residues" evidence="2">
    <location>
        <begin position="595"/>
        <end position="604"/>
    </location>
</feature>
<feature type="non-terminal residue" evidence="3">
    <location>
        <position position="611"/>
    </location>
</feature>
<dbReference type="Proteomes" id="UP001519460">
    <property type="component" value="Unassembled WGS sequence"/>
</dbReference>
<accession>A0ABD0L9T8</accession>
<feature type="region of interest" description="Disordered" evidence="2">
    <location>
        <begin position="1"/>
        <end position="47"/>
    </location>
</feature>
<feature type="compositionally biased region" description="Basic and acidic residues" evidence="2">
    <location>
        <begin position="446"/>
        <end position="460"/>
    </location>
</feature>
<evidence type="ECO:0000313" key="4">
    <source>
        <dbReference type="Proteomes" id="UP001519460"/>
    </source>
</evidence>
<evidence type="ECO:0000256" key="1">
    <source>
        <dbReference type="SAM" id="Coils"/>
    </source>
</evidence>
<feature type="compositionally biased region" description="Acidic residues" evidence="2">
    <location>
        <begin position="13"/>
        <end position="22"/>
    </location>
</feature>
<feature type="compositionally biased region" description="Basic and acidic residues" evidence="2">
    <location>
        <begin position="360"/>
        <end position="376"/>
    </location>
</feature>
<feature type="region of interest" description="Disordered" evidence="2">
    <location>
        <begin position="126"/>
        <end position="315"/>
    </location>
</feature>
<dbReference type="AlphaFoldDB" id="A0ABD0L9T8"/>
<keyword evidence="1" id="KW-0175">Coiled coil</keyword>
<comment type="caution">
    <text evidence="3">The sequence shown here is derived from an EMBL/GenBank/DDBJ whole genome shotgun (WGS) entry which is preliminary data.</text>
</comment>
<keyword evidence="4" id="KW-1185">Reference proteome</keyword>
<reference evidence="3 4" key="1">
    <citation type="journal article" date="2023" name="Sci. Data">
        <title>Genome assembly of the Korean intertidal mud-creeper Batillaria attramentaria.</title>
        <authorList>
            <person name="Patra A.K."/>
            <person name="Ho P.T."/>
            <person name="Jun S."/>
            <person name="Lee S.J."/>
            <person name="Kim Y."/>
            <person name="Won Y.J."/>
        </authorList>
    </citation>
    <scope>NUCLEOTIDE SEQUENCE [LARGE SCALE GENOMIC DNA]</scope>
    <source>
        <strain evidence="3">Wonlab-2016</strain>
    </source>
</reference>
<feature type="compositionally biased region" description="Polar residues" evidence="2">
    <location>
        <begin position="209"/>
        <end position="224"/>
    </location>
</feature>
<feature type="region of interest" description="Disordered" evidence="2">
    <location>
        <begin position="559"/>
        <end position="611"/>
    </location>
</feature>